<accession>A0A9P8TN46</accession>
<dbReference type="EMBL" id="JAEUBG010002245">
    <property type="protein sequence ID" value="KAH3684961.1"/>
    <property type="molecule type" value="Genomic_DNA"/>
</dbReference>
<reference evidence="1" key="2">
    <citation type="submission" date="2021-01" db="EMBL/GenBank/DDBJ databases">
        <authorList>
            <person name="Schikora-Tamarit M.A."/>
        </authorList>
    </citation>
    <scope>NUCLEOTIDE SEQUENCE</scope>
    <source>
        <strain evidence="1">CBS2887</strain>
    </source>
</reference>
<gene>
    <name evidence="1" type="ORF">WICPIJ_004072</name>
</gene>
<dbReference type="AlphaFoldDB" id="A0A9P8TN46"/>
<evidence type="ECO:0000313" key="2">
    <source>
        <dbReference type="Proteomes" id="UP000774326"/>
    </source>
</evidence>
<proteinExistence type="predicted"/>
<name>A0A9P8TN46_WICPI</name>
<reference evidence="1" key="1">
    <citation type="journal article" date="2021" name="Open Biol.">
        <title>Shared evolutionary footprints suggest mitochondrial oxidative damage underlies multiple complex I losses in fungi.</title>
        <authorList>
            <person name="Schikora-Tamarit M.A."/>
            <person name="Marcet-Houben M."/>
            <person name="Nosek J."/>
            <person name="Gabaldon T."/>
        </authorList>
    </citation>
    <scope>NUCLEOTIDE SEQUENCE</scope>
    <source>
        <strain evidence="1">CBS2887</strain>
    </source>
</reference>
<organism evidence="1 2">
    <name type="scientific">Wickerhamomyces pijperi</name>
    <name type="common">Yeast</name>
    <name type="synonym">Pichia pijperi</name>
    <dbReference type="NCBI Taxonomy" id="599730"/>
    <lineage>
        <taxon>Eukaryota</taxon>
        <taxon>Fungi</taxon>
        <taxon>Dikarya</taxon>
        <taxon>Ascomycota</taxon>
        <taxon>Saccharomycotina</taxon>
        <taxon>Saccharomycetes</taxon>
        <taxon>Phaffomycetales</taxon>
        <taxon>Wickerhamomycetaceae</taxon>
        <taxon>Wickerhamomyces</taxon>
    </lineage>
</organism>
<sequence length="81" mass="9444">MALVLKNSIESKVYLNEFVFSKYCKANSLMLSSCVRCFKIPIKDKSFEERKEWIIGKENLPSEISSQNPLFSFSFSSFKFK</sequence>
<evidence type="ECO:0000313" key="1">
    <source>
        <dbReference type="EMBL" id="KAH3684961.1"/>
    </source>
</evidence>
<comment type="caution">
    <text evidence="1">The sequence shown here is derived from an EMBL/GenBank/DDBJ whole genome shotgun (WGS) entry which is preliminary data.</text>
</comment>
<protein>
    <submittedName>
        <fullName evidence="1">Uncharacterized protein</fullName>
    </submittedName>
</protein>
<keyword evidence="2" id="KW-1185">Reference proteome</keyword>
<dbReference type="Proteomes" id="UP000774326">
    <property type="component" value="Unassembled WGS sequence"/>
</dbReference>